<gene>
    <name evidence="1" type="ORF">IAD18_00185</name>
</gene>
<dbReference type="EMBL" id="DVMS01000006">
    <property type="protein sequence ID" value="HIU38070.1"/>
    <property type="molecule type" value="Genomic_DNA"/>
</dbReference>
<accession>A0A9D1IJG1</accession>
<comment type="caution">
    <text evidence="1">The sequence shown here is derived from an EMBL/GenBank/DDBJ whole genome shotgun (WGS) entry which is preliminary data.</text>
</comment>
<evidence type="ECO:0000313" key="2">
    <source>
        <dbReference type="Proteomes" id="UP000824076"/>
    </source>
</evidence>
<reference evidence="1" key="1">
    <citation type="submission" date="2020-10" db="EMBL/GenBank/DDBJ databases">
        <authorList>
            <person name="Gilroy R."/>
        </authorList>
    </citation>
    <scope>NUCLEOTIDE SEQUENCE</scope>
    <source>
        <strain evidence="1">17073</strain>
    </source>
</reference>
<reference evidence="1" key="2">
    <citation type="journal article" date="2021" name="PeerJ">
        <title>Extensive microbial diversity within the chicken gut microbiome revealed by metagenomics and culture.</title>
        <authorList>
            <person name="Gilroy R."/>
            <person name="Ravi A."/>
            <person name="Getino M."/>
            <person name="Pursley I."/>
            <person name="Horton D.L."/>
            <person name="Alikhan N.F."/>
            <person name="Baker D."/>
            <person name="Gharbi K."/>
            <person name="Hall N."/>
            <person name="Watson M."/>
            <person name="Adriaenssens E.M."/>
            <person name="Foster-Nyarko E."/>
            <person name="Jarju S."/>
            <person name="Secka A."/>
            <person name="Antonio M."/>
            <person name="Oren A."/>
            <person name="Chaudhuri R.R."/>
            <person name="La Ragione R."/>
            <person name="Hildebrand F."/>
            <person name="Pallen M.J."/>
        </authorList>
    </citation>
    <scope>NUCLEOTIDE SEQUENCE</scope>
    <source>
        <strain evidence="1">17073</strain>
    </source>
</reference>
<dbReference type="Proteomes" id="UP000824076">
    <property type="component" value="Unassembled WGS sequence"/>
</dbReference>
<sequence length="66" mass="7788">MNNKLYRILNEEEPYDILYASYINQSVRKNEAIKYARNYWKGLKANGQAIEALTYGEYSFNKSDNV</sequence>
<dbReference type="AlphaFoldDB" id="A0A9D1IJG1"/>
<proteinExistence type="predicted"/>
<protein>
    <submittedName>
        <fullName evidence="1">Uncharacterized protein</fullName>
    </submittedName>
</protein>
<evidence type="ECO:0000313" key="1">
    <source>
        <dbReference type="EMBL" id="HIU38070.1"/>
    </source>
</evidence>
<organism evidence="1 2">
    <name type="scientific">Candidatus Limisoma intestinavium</name>
    <dbReference type="NCBI Taxonomy" id="2840856"/>
    <lineage>
        <taxon>Bacteria</taxon>
        <taxon>Pseudomonadati</taxon>
        <taxon>Bacteroidota</taxon>
        <taxon>Bacteroidia</taxon>
        <taxon>Bacteroidales</taxon>
        <taxon>Candidatus Limisoma</taxon>
    </lineage>
</organism>
<name>A0A9D1IJG1_9BACT</name>